<dbReference type="GO" id="GO:0005886">
    <property type="term" value="C:plasma membrane"/>
    <property type="evidence" value="ECO:0007669"/>
    <property type="project" value="TreeGrafter"/>
</dbReference>
<dbReference type="EMBL" id="NHRY01000197">
    <property type="protein sequence ID" value="PPQ31132.1"/>
    <property type="molecule type" value="Genomic_DNA"/>
</dbReference>
<dbReference type="Pfam" id="PF00005">
    <property type="entry name" value="ABC_tran"/>
    <property type="match status" value="1"/>
</dbReference>
<evidence type="ECO:0000313" key="5">
    <source>
        <dbReference type="EMBL" id="PPQ31132.1"/>
    </source>
</evidence>
<evidence type="ECO:0000259" key="4">
    <source>
        <dbReference type="PROSITE" id="PS50893"/>
    </source>
</evidence>
<dbReference type="Proteomes" id="UP000239724">
    <property type="component" value="Unassembled WGS sequence"/>
</dbReference>
<evidence type="ECO:0000313" key="6">
    <source>
        <dbReference type="Proteomes" id="UP000239724"/>
    </source>
</evidence>
<accession>A0A2S6N938</accession>
<dbReference type="GO" id="GO:0005524">
    <property type="term" value="F:ATP binding"/>
    <property type="evidence" value="ECO:0007669"/>
    <property type="project" value="UniProtKB-KW"/>
</dbReference>
<gene>
    <name evidence="5" type="ORF">CCS01_17920</name>
</gene>
<dbReference type="GO" id="GO:0016887">
    <property type="term" value="F:ATP hydrolysis activity"/>
    <property type="evidence" value="ECO:0007669"/>
    <property type="project" value="InterPro"/>
</dbReference>
<evidence type="ECO:0000256" key="1">
    <source>
        <dbReference type="ARBA" id="ARBA00022448"/>
    </source>
</evidence>
<dbReference type="PANTHER" id="PTHR45772:SF8">
    <property type="entry name" value="HIGH-AFFINITY BRANCHED-CHAIN AMINO ACID TRANSPORT ATP-BINDING PROTEIN"/>
    <property type="match status" value="1"/>
</dbReference>
<dbReference type="InterPro" id="IPR003439">
    <property type="entry name" value="ABC_transporter-like_ATP-bd"/>
</dbReference>
<keyword evidence="2" id="KW-0547">Nucleotide-binding</keyword>
<dbReference type="AlphaFoldDB" id="A0A2S6N938"/>
<evidence type="ECO:0000256" key="3">
    <source>
        <dbReference type="ARBA" id="ARBA00022840"/>
    </source>
</evidence>
<dbReference type="SUPFAM" id="SSF52540">
    <property type="entry name" value="P-loop containing nucleoside triphosphate hydrolases"/>
    <property type="match status" value="1"/>
</dbReference>
<name>A0A2S6N938_RHOGL</name>
<dbReference type="InterPro" id="IPR003593">
    <property type="entry name" value="AAA+_ATPase"/>
</dbReference>
<dbReference type="PROSITE" id="PS50893">
    <property type="entry name" value="ABC_TRANSPORTER_2"/>
    <property type="match status" value="1"/>
</dbReference>
<sequence>MSGPLLDVAAVGKRFGGFVALSDITLAVPRGERLGLIGPNGSGKSTLVNCICGTLRNDAGSVTFNGHRLDGLPAHRRTRLGLARSFQLPRPFHTMTLAENVQVPILYAARSRGHRGPGSGLRDGAEALLDMVGLGGKAHQRPADLTQIEMRKLELAKAMASDPQMLIADEVMAGLSHREVDEILAMLLKLNESGITFIMIEHIMRAVLAFSQRLVVLVAGRKIADGPPHEVIRDDDVVAAYLGR</sequence>
<evidence type="ECO:0000256" key="2">
    <source>
        <dbReference type="ARBA" id="ARBA00022741"/>
    </source>
</evidence>
<dbReference type="OrthoDB" id="9806149at2"/>
<dbReference type="PANTHER" id="PTHR45772">
    <property type="entry name" value="CONSERVED COMPONENT OF ABC TRANSPORTER FOR NATURAL AMINO ACIDS-RELATED"/>
    <property type="match status" value="1"/>
</dbReference>
<reference evidence="5 6" key="1">
    <citation type="journal article" date="2018" name="Arch. Microbiol.">
        <title>New insights into the metabolic potential of the phototrophic purple bacterium Rhodopila globiformis DSM 161(T) from its draft genome sequence and evidence for a vanadium-dependent nitrogenase.</title>
        <authorList>
            <person name="Imhoff J.F."/>
            <person name="Rahn T."/>
            <person name="Kunzel S."/>
            <person name="Neulinger S.C."/>
        </authorList>
    </citation>
    <scope>NUCLEOTIDE SEQUENCE [LARGE SCALE GENOMIC DNA]</scope>
    <source>
        <strain evidence="5 6">DSM 161</strain>
    </source>
</reference>
<dbReference type="Pfam" id="PF12399">
    <property type="entry name" value="BCA_ABC_TP_C"/>
    <property type="match status" value="1"/>
</dbReference>
<dbReference type="CDD" id="cd03219">
    <property type="entry name" value="ABC_Mj1267_LivG_branched"/>
    <property type="match status" value="1"/>
</dbReference>
<proteinExistence type="predicted"/>
<dbReference type="Gene3D" id="3.40.50.300">
    <property type="entry name" value="P-loop containing nucleotide triphosphate hydrolases"/>
    <property type="match status" value="1"/>
</dbReference>
<dbReference type="InterPro" id="IPR051120">
    <property type="entry name" value="ABC_AA/LPS_Transport"/>
</dbReference>
<dbReference type="SMART" id="SM00382">
    <property type="entry name" value="AAA"/>
    <property type="match status" value="1"/>
</dbReference>
<keyword evidence="6" id="KW-1185">Reference proteome</keyword>
<keyword evidence="1" id="KW-0813">Transport</keyword>
<feature type="domain" description="ABC transporter" evidence="4">
    <location>
        <begin position="6"/>
        <end position="244"/>
    </location>
</feature>
<dbReference type="InterPro" id="IPR027417">
    <property type="entry name" value="P-loop_NTPase"/>
</dbReference>
<comment type="caution">
    <text evidence="5">The sequence shown here is derived from an EMBL/GenBank/DDBJ whole genome shotgun (WGS) entry which is preliminary data.</text>
</comment>
<organism evidence="5 6">
    <name type="scientific">Rhodopila globiformis</name>
    <name type="common">Rhodopseudomonas globiformis</name>
    <dbReference type="NCBI Taxonomy" id="1071"/>
    <lineage>
        <taxon>Bacteria</taxon>
        <taxon>Pseudomonadati</taxon>
        <taxon>Pseudomonadota</taxon>
        <taxon>Alphaproteobacteria</taxon>
        <taxon>Acetobacterales</taxon>
        <taxon>Acetobacteraceae</taxon>
        <taxon>Rhodopila</taxon>
    </lineage>
</organism>
<keyword evidence="3 5" id="KW-0067">ATP-binding</keyword>
<dbReference type="InterPro" id="IPR032823">
    <property type="entry name" value="BCA_ABC_TP_C"/>
</dbReference>
<dbReference type="RefSeq" id="WP_104520194.1">
    <property type="nucleotide sequence ID" value="NZ_NHRY01000197.1"/>
</dbReference>
<protein>
    <submittedName>
        <fullName evidence="5">ABC transporter ATP-binding protein</fullName>
    </submittedName>
</protein>